<evidence type="ECO:0000256" key="5">
    <source>
        <dbReference type="ARBA" id="ARBA00023167"/>
    </source>
</evidence>
<dbReference type="RefSeq" id="WP_132091199.1">
    <property type="nucleotide sequence ID" value="NZ_JANKAQ010000008.1"/>
</dbReference>
<protein>
    <recommendedName>
        <fullName evidence="2">adenosylhomocysteine nucleosidase</fullName>
        <ecNumber evidence="2">3.2.2.9</ecNumber>
    </recommendedName>
</protein>
<accession>A0A4V2SDP7</accession>
<keyword evidence="8" id="KW-1185">Reference proteome</keyword>
<evidence type="ECO:0000256" key="2">
    <source>
        <dbReference type="ARBA" id="ARBA00011974"/>
    </source>
</evidence>
<evidence type="ECO:0000313" key="7">
    <source>
        <dbReference type="EMBL" id="TCO84606.1"/>
    </source>
</evidence>
<dbReference type="GO" id="GO:0019284">
    <property type="term" value="P:L-methionine salvage from S-adenosylmethionine"/>
    <property type="evidence" value="ECO:0007669"/>
    <property type="project" value="TreeGrafter"/>
</dbReference>
<evidence type="ECO:0000313" key="8">
    <source>
        <dbReference type="Proteomes" id="UP000295711"/>
    </source>
</evidence>
<dbReference type="GO" id="GO:0008930">
    <property type="term" value="F:methylthioadenosine nucleosidase activity"/>
    <property type="evidence" value="ECO:0007669"/>
    <property type="project" value="InterPro"/>
</dbReference>
<dbReference type="GO" id="GO:0019509">
    <property type="term" value="P:L-methionine salvage from methylthioadenosine"/>
    <property type="evidence" value="ECO:0007669"/>
    <property type="project" value="UniProtKB-UniPathway"/>
</dbReference>
<evidence type="ECO:0000259" key="6">
    <source>
        <dbReference type="Pfam" id="PF01048"/>
    </source>
</evidence>
<dbReference type="UniPathway" id="UPA00904">
    <property type="reaction ID" value="UER00871"/>
</dbReference>
<dbReference type="InterPro" id="IPR010049">
    <property type="entry name" value="MTA_SAH_Nsdase"/>
</dbReference>
<dbReference type="CDD" id="cd09008">
    <property type="entry name" value="MTAN"/>
    <property type="match status" value="1"/>
</dbReference>
<dbReference type="InterPro" id="IPR035994">
    <property type="entry name" value="Nucleoside_phosphorylase_sf"/>
</dbReference>
<dbReference type="Proteomes" id="UP000295711">
    <property type="component" value="Unassembled WGS sequence"/>
</dbReference>
<keyword evidence="3" id="KW-0028">Amino-acid biosynthesis</keyword>
<gene>
    <name evidence="7" type="ORF">EV212_10633</name>
</gene>
<comment type="caution">
    <text evidence="7">The sequence shown here is derived from an EMBL/GenBank/DDBJ whole genome shotgun (WGS) entry which is preliminary data.</text>
</comment>
<dbReference type="PANTHER" id="PTHR46832:SF1">
    <property type="entry name" value="5'-METHYLTHIOADENOSINE_S-ADENOSYLHOMOCYSTEINE NUCLEOSIDASE"/>
    <property type="match status" value="1"/>
</dbReference>
<evidence type="ECO:0000256" key="4">
    <source>
        <dbReference type="ARBA" id="ARBA00022801"/>
    </source>
</evidence>
<dbReference type="GO" id="GO:0005829">
    <property type="term" value="C:cytosol"/>
    <property type="evidence" value="ECO:0007669"/>
    <property type="project" value="TreeGrafter"/>
</dbReference>
<dbReference type="EMBL" id="SLXA01000006">
    <property type="protein sequence ID" value="TCO84606.1"/>
    <property type="molecule type" value="Genomic_DNA"/>
</dbReference>
<dbReference type="NCBIfam" id="NF004079">
    <property type="entry name" value="PRK05584.1"/>
    <property type="match status" value="1"/>
</dbReference>
<dbReference type="EC" id="3.2.2.9" evidence="2"/>
<comment type="pathway">
    <text evidence="1">Amino-acid biosynthesis; L-methionine biosynthesis via salvage pathway; S-methyl-5-thio-alpha-D-ribose 1-phosphate from S-methyl-5'-thioadenosine (hydrolase route): step 1/2.</text>
</comment>
<dbReference type="PANTHER" id="PTHR46832">
    <property type="entry name" value="5'-METHYLTHIOADENOSINE/S-ADENOSYLHOMOCYSTEINE NUCLEOSIDASE"/>
    <property type="match status" value="1"/>
</dbReference>
<dbReference type="SUPFAM" id="SSF53167">
    <property type="entry name" value="Purine and uridine phosphorylases"/>
    <property type="match status" value="1"/>
</dbReference>
<evidence type="ECO:0000256" key="1">
    <source>
        <dbReference type="ARBA" id="ARBA00004945"/>
    </source>
</evidence>
<organism evidence="7 8">
    <name type="scientific">Frisingicoccus caecimuris</name>
    <dbReference type="NCBI Taxonomy" id="1796636"/>
    <lineage>
        <taxon>Bacteria</taxon>
        <taxon>Bacillati</taxon>
        <taxon>Bacillota</taxon>
        <taxon>Clostridia</taxon>
        <taxon>Lachnospirales</taxon>
        <taxon>Lachnospiraceae</taxon>
        <taxon>Frisingicoccus</taxon>
    </lineage>
</organism>
<keyword evidence="5" id="KW-0486">Methionine biosynthesis</keyword>
<feature type="domain" description="Nucleoside phosphorylase" evidence="6">
    <location>
        <begin position="3"/>
        <end position="229"/>
    </location>
</feature>
<dbReference type="GO" id="GO:0008782">
    <property type="term" value="F:adenosylhomocysteine nucleosidase activity"/>
    <property type="evidence" value="ECO:0007669"/>
    <property type="project" value="UniProtKB-EC"/>
</dbReference>
<dbReference type="Pfam" id="PF01048">
    <property type="entry name" value="PNP_UDP_1"/>
    <property type="match status" value="1"/>
</dbReference>
<dbReference type="AlphaFoldDB" id="A0A4V2SDP7"/>
<dbReference type="OrthoDB" id="9792278at2"/>
<keyword evidence="4" id="KW-0378">Hydrolase</keyword>
<proteinExistence type="predicted"/>
<evidence type="ECO:0000256" key="3">
    <source>
        <dbReference type="ARBA" id="ARBA00022605"/>
    </source>
</evidence>
<sequence length="232" mass="25537">MKKIGIIGAMEEEVAVLKEMMEIQEVRTIAGMEFCRGICENQSVIVVRSGIGKVNAAICTQILCDIFQSEMIINTGVAGSLKNAINIGDIVLSVDTLQHDMDATGFGYEPGVIPRMETSVFKADEALVDLAEKICREVNPDIQVFRGRVVSGDQFISDHDVKERLIQMFGGYCTEMEGAAIAQAAWLNQVPFIIIRAISDKADGSAEMDYSEFEMRAIEHTVHLVTGILRNM</sequence>
<dbReference type="NCBIfam" id="TIGR01704">
    <property type="entry name" value="MTA_SAH-Nsdase"/>
    <property type="match status" value="1"/>
</dbReference>
<name>A0A4V2SDP7_9FIRM</name>
<dbReference type="InterPro" id="IPR000845">
    <property type="entry name" value="Nucleoside_phosphorylase_d"/>
</dbReference>
<dbReference type="Gene3D" id="3.40.50.1580">
    <property type="entry name" value="Nucleoside phosphorylase domain"/>
    <property type="match status" value="1"/>
</dbReference>
<dbReference type="GO" id="GO:0009164">
    <property type="term" value="P:nucleoside catabolic process"/>
    <property type="evidence" value="ECO:0007669"/>
    <property type="project" value="InterPro"/>
</dbReference>
<reference evidence="7 8" key="1">
    <citation type="submission" date="2019-03" db="EMBL/GenBank/DDBJ databases">
        <title>Genomic Encyclopedia of Type Strains, Phase IV (KMG-IV): sequencing the most valuable type-strain genomes for metagenomic binning, comparative biology and taxonomic classification.</title>
        <authorList>
            <person name="Goeker M."/>
        </authorList>
    </citation>
    <scope>NUCLEOTIDE SEQUENCE [LARGE SCALE GENOMIC DNA]</scope>
    <source>
        <strain evidence="7 8">DSM 28559</strain>
    </source>
</reference>